<reference evidence="1" key="1">
    <citation type="submission" date="2014-05" db="EMBL/GenBank/DDBJ databases">
        <authorList>
            <person name="Chronopoulou M."/>
        </authorList>
    </citation>
    <scope>NUCLEOTIDE SEQUENCE</scope>
    <source>
        <tissue evidence="1">Whole organism</tissue>
    </source>
</reference>
<dbReference type="AlphaFoldDB" id="A0A0K2TIB8"/>
<sequence>LKSLLLPKKMLLEDLVLLVDLVVLLLADSDNLLVHLVKANPLLPFPTTVVKTILPWILYL</sequence>
<accession>A0A0K2TIB8</accession>
<evidence type="ECO:0000313" key="1">
    <source>
        <dbReference type="EMBL" id="CDW25684.1"/>
    </source>
</evidence>
<organism evidence="1">
    <name type="scientific">Lepeophtheirus salmonis</name>
    <name type="common">Salmon louse</name>
    <name type="synonym">Caligus salmonis</name>
    <dbReference type="NCBI Taxonomy" id="72036"/>
    <lineage>
        <taxon>Eukaryota</taxon>
        <taxon>Metazoa</taxon>
        <taxon>Ecdysozoa</taxon>
        <taxon>Arthropoda</taxon>
        <taxon>Crustacea</taxon>
        <taxon>Multicrustacea</taxon>
        <taxon>Hexanauplia</taxon>
        <taxon>Copepoda</taxon>
        <taxon>Siphonostomatoida</taxon>
        <taxon>Caligidae</taxon>
        <taxon>Lepeophtheirus</taxon>
    </lineage>
</organism>
<feature type="non-terminal residue" evidence="1">
    <location>
        <position position="1"/>
    </location>
</feature>
<proteinExistence type="predicted"/>
<protein>
    <submittedName>
        <fullName evidence="1">Uncharacterized protein</fullName>
    </submittedName>
</protein>
<name>A0A0K2TIB8_LEPSM</name>
<dbReference type="EMBL" id="HACA01008323">
    <property type="protein sequence ID" value="CDW25684.1"/>
    <property type="molecule type" value="Transcribed_RNA"/>
</dbReference>